<dbReference type="AlphaFoldDB" id="A0A077YZF3"/>
<protein>
    <submittedName>
        <fullName evidence="3">Uncharacterized protein</fullName>
    </submittedName>
</protein>
<reference evidence="3" key="1">
    <citation type="submission" date="2014-01" db="EMBL/GenBank/DDBJ databases">
        <authorList>
            <person name="Aslett M."/>
        </authorList>
    </citation>
    <scope>NUCLEOTIDE SEQUENCE</scope>
</reference>
<accession>A0A077YZF3</accession>
<evidence type="ECO:0000313" key="3">
    <source>
        <dbReference type="EMBL" id="CDW52853.1"/>
    </source>
</evidence>
<keyword evidence="4" id="KW-1185">Reference proteome</keyword>
<feature type="chain" id="PRO_5001728336" evidence="2">
    <location>
        <begin position="17"/>
        <end position="372"/>
    </location>
</feature>
<feature type="compositionally biased region" description="Pro residues" evidence="1">
    <location>
        <begin position="317"/>
        <end position="329"/>
    </location>
</feature>
<keyword evidence="2" id="KW-0732">Signal</keyword>
<proteinExistence type="predicted"/>
<dbReference type="Proteomes" id="UP000030665">
    <property type="component" value="Unassembled WGS sequence"/>
</dbReference>
<name>A0A077YZF3_TRITR</name>
<gene>
    <name evidence="3" type="ORF">TTRE_0000111501</name>
</gene>
<dbReference type="PROSITE" id="PS51257">
    <property type="entry name" value="PROKAR_LIPOPROTEIN"/>
    <property type="match status" value="1"/>
</dbReference>
<organism evidence="3 4">
    <name type="scientific">Trichuris trichiura</name>
    <name type="common">Whipworm</name>
    <name type="synonym">Trichocephalus trichiurus</name>
    <dbReference type="NCBI Taxonomy" id="36087"/>
    <lineage>
        <taxon>Eukaryota</taxon>
        <taxon>Metazoa</taxon>
        <taxon>Ecdysozoa</taxon>
        <taxon>Nematoda</taxon>
        <taxon>Enoplea</taxon>
        <taxon>Dorylaimia</taxon>
        <taxon>Trichinellida</taxon>
        <taxon>Trichuridae</taxon>
        <taxon>Trichuris</taxon>
    </lineage>
</organism>
<feature type="region of interest" description="Disordered" evidence="1">
    <location>
        <begin position="281"/>
        <end position="372"/>
    </location>
</feature>
<evidence type="ECO:0000256" key="1">
    <source>
        <dbReference type="SAM" id="MobiDB-lite"/>
    </source>
</evidence>
<evidence type="ECO:0000256" key="2">
    <source>
        <dbReference type="SAM" id="SignalP"/>
    </source>
</evidence>
<dbReference type="EMBL" id="HG805833">
    <property type="protein sequence ID" value="CDW52853.1"/>
    <property type="molecule type" value="Genomic_DNA"/>
</dbReference>
<feature type="signal peptide" evidence="2">
    <location>
        <begin position="1"/>
        <end position="16"/>
    </location>
</feature>
<sequence length="372" mass="41213">MHVRLAVAVWIGIVLAFAACKTEDCEFVRIVKPSVNGGPTLVRCLKLLRRNSEIDYLLKQNRNSNAAVTTDSVCRKRCHAGRLARLETIQNVVLLPREDLILIGRRRNRKSNWEAIEKTFHDIISTFQNKKHKLAIVSKTIEPLCIRYNKEKAPSALSYYQCKDSRPWKAFLCECDVEITCEIEKPCTYRHLGDICEPAAYKWPSAAAGVCPALQCTCNPCEATQWTSWVQTATCGPAISYRLRPENRSVETSCGLENITRSSACCTQLVNINLGSCNEKESRRHKRQGGNNTAAAGSENKGGENAATPPQEKTDPPAQPDQNPPPPAEPSDTDETQTDTDTGVDSGKAKKSKPKPPEKQEEGALSSCDNKR</sequence>
<evidence type="ECO:0000313" key="4">
    <source>
        <dbReference type="Proteomes" id="UP000030665"/>
    </source>
</evidence>
<dbReference type="OrthoDB" id="10346272at2759"/>
<reference evidence="3" key="2">
    <citation type="submission" date="2014-03" db="EMBL/GenBank/DDBJ databases">
        <title>The whipworm genome and dual-species transcriptomics of an intimate host-pathogen interaction.</title>
        <authorList>
            <person name="Foth B.J."/>
            <person name="Tsai I.J."/>
            <person name="Reid A.J."/>
            <person name="Bancroft A.J."/>
            <person name="Nichol S."/>
            <person name="Tracey A."/>
            <person name="Holroyd N."/>
            <person name="Cotton J.A."/>
            <person name="Stanley E.J."/>
            <person name="Zarowiecki M."/>
            <person name="Liu J.Z."/>
            <person name="Huckvale T."/>
            <person name="Cooper P.J."/>
            <person name="Grencis R.K."/>
            <person name="Berriman M."/>
        </authorList>
    </citation>
    <scope>NUCLEOTIDE SEQUENCE [LARGE SCALE GENOMIC DNA]</scope>
</reference>